<proteinExistence type="predicted"/>
<accession>A0ACC0U3M5</accession>
<organism evidence="1 2">
    <name type="scientific">Russula earlei</name>
    <dbReference type="NCBI Taxonomy" id="71964"/>
    <lineage>
        <taxon>Eukaryota</taxon>
        <taxon>Fungi</taxon>
        <taxon>Dikarya</taxon>
        <taxon>Basidiomycota</taxon>
        <taxon>Agaricomycotina</taxon>
        <taxon>Agaricomycetes</taxon>
        <taxon>Russulales</taxon>
        <taxon>Russulaceae</taxon>
        <taxon>Russula</taxon>
    </lineage>
</organism>
<comment type="caution">
    <text evidence="1">The sequence shown here is derived from an EMBL/GenBank/DDBJ whole genome shotgun (WGS) entry which is preliminary data.</text>
</comment>
<keyword evidence="2" id="KW-1185">Reference proteome</keyword>
<sequence>MASADLEPVEPQNIRRKSTAAIEWRTIPPTIKVRHKKRPPPITIQCAQPPFRSDHPSLMSALVSSKRSFEQLVWTPGPLSNSTVATTATSASSAAIFTPLTSSAPTSTLFKEFSKGASVGQDPRALYYAIPGFQQSPNGPDEIKVPAWPLPINKLVSQVGRTTLEVVTELEYVPVGNDDLGSYEVPSPPRSPSVYLTLHPWTLPEYLLLLSIKPLDSKNDNMHWNEVASKLNAATRHQSRTAWDCWHRWMVPWCCPEHRSKPRPNTYPHAPGVQHEYKFSDLEGLIGLWTSLSDAKGIPGATSPPAFPAPKTAAVQPRRAGGRAHHPAYPPQSASPNVPIRTLGDSRDYGLAPWFTMSAVNTPVLQRMLESQPERKDDGVPVHLRGRTIPPSRTRVATPNSG</sequence>
<dbReference type="Proteomes" id="UP001207468">
    <property type="component" value="Unassembled WGS sequence"/>
</dbReference>
<gene>
    <name evidence="1" type="ORF">F5148DRAFT_240974</name>
</gene>
<protein>
    <submittedName>
        <fullName evidence="1">Uncharacterized protein</fullName>
    </submittedName>
</protein>
<dbReference type="EMBL" id="JAGFNK010000176">
    <property type="protein sequence ID" value="KAI9461521.1"/>
    <property type="molecule type" value="Genomic_DNA"/>
</dbReference>
<reference evidence="1" key="1">
    <citation type="submission" date="2021-03" db="EMBL/GenBank/DDBJ databases">
        <title>Evolutionary priming and transition to the ectomycorrhizal habit in an iconic lineage of mushroom-forming fungi: is preadaptation a requirement?</title>
        <authorList>
            <consortium name="DOE Joint Genome Institute"/>
            <person name="Looney B.P."/>
            <person name="Miyauchi S."/>
            <person name="Morin E."/>
            <person name="Drula E."/>
            <person name="Courty P.E."/>
            <person name="Chicoki N."/>
            <person name="Fauchery L."/>
            <person name="Kohler A."/>
            <person name="Kuo A."/>
            <person name="LaButti K."/>
            <person name="Pangilinan J."/>
            <person name="Lipzen A."/>
            <person name="Riley R."/>
            <person name="Andreopoulos W."/>
            <person name="He G."/>
            <person name="Johnson J."/>
            <person name="Barry K.W."/>
            <person name="Grigoriev I.V."/>
            <person name="Nagy L."/>
            <person name="Hibbett D."/>
            <person name="Henrissat B."/>
            <person name="Matheny P.B."/>
            <person name="Labbe J."/>
            <person name="Martin A.F."/>
        </authorList>
    </citation>
    <scope>NUCLEOTIDE SEQUENCE</scope>
    <source>
        <strain evidence="1">BPL698</strain>
    </source>
</reference>
<name>A0ACC0U3M5_9AGAM</name>
<evidence type="ECO:0000313" key="1">
    <source>
        <dbReference type="EMBL" id="KAI9461521.1"/>
    </source>
</evidence>
<evidence type="ECO:0000313" key="2">
    <source>
        <dbReference type="Proteomes" id="UP001207468"/>
    </source>
</evidence>